<sequence length="290" mass="34082">MNLKEAPIDNRQEHLDFLSFPTSFSTGQYGEHHPRQSYPAQALSFSEYIKSKIKKNSQFRRNHSYFLHYYGLKINKALKTVIYNLLKTSRGNVGQTVAEILEKLNVLDEEFEGNSSTMLAPLRGTNQCWFRVKGEVKTMIAKYGSPMLFFTLSCAEYDSADIAQYLTKDFFNTVILQRVVLGKVEQYYVKKEYHMHGAPHYHILLWIENASVVNIDHPKEVCSFIQDRITCHVQDYQYQIVFASMIDESTLVMEEETMEEAFRRHREAFIRHIENLFKKLQKLLEAEHNW</sequence>
<dbReference type="EnsemblMetazoa" id="Aqu2.1.43221_001">
    <property type="protein sequence ID" value="Aqu2.1.43221_001"/>
    <property type="gene ID" value="Aqu2.1.43221"/>
</dbReference>
<evidence type="ECO:0000313" key="1">
    <source>
        <dbReference type="EnsemblMetazoa" id="Aqu2.1.43221_001"/>
    </source>
</evidence>
<protein>
    <recommendedName>
        <fullName evidence="2">Helitron helicase-like domain-containing protein</fullName>
    </recommendedName>
</protein>
<evidence type="ECO:0008006" key="2">
    <source>
        <dbReference type="Google" id="ProtNLM"/>
    </source>
</evidence>
<accession>A0A1X7VS67</accession>
<dbReference type="AlphaFoldDB" id="A0A1X7VS67"/>
<name>A0A1X7VS67_AMPQE</name>
<proteinExistence type="predicted"/>
<reference evidence="1" key="1">
    <citation type="submission" date="2017-05" db="UniProtKB">
        <authorList>
            <consortium name="EnsemblMetazoa"/>
        </authorList>
    </citation>
    <scope>IDENTIFICATION</scope>
</reference>
<dbReference type="InParanoid" id="A0A1X7VS67"/>
<organism evidence="1">
    <name type="scientific">Amphimedon queenslandica</name>
    <name type="common">Sponge</name>
    <dbReference type="NCBI Taxonomy" id="400682"/>
    <lineage>
        <taxon>Eukaryota</taxon>
        <taxon>Metazoa</taxon>
        <taxon>Porifera</taxon>
        <taxon>Demospongiae</taxon>
        <taxon>Heteroscleromorpha</taxon>
        <taxon>Haplosclerida</taxon>
        <taxon>Niphatidae</taxon>
        <taxon>Amphimedon</taxon>
    </lineage>
</organism>